<keyword evidence="3" id="KW-1185">Reference proteome</keyword>
<dbReference type="AlphaFoldDB" id="A0AAE9EIU3"/>
<feature type="coiled-coil region" evidence="1">
    <location>
        <begin position="18"/>
        <end position="52"/>
    </location>
</feature>
<accession>A0AAE9EIU3</accession>
<evidence type="ECO:0000256" key="1">
    <source>
        <dbReference type="SAM" id="Coils"/>
    </source>
</evidence>
<sequence>MEQHIVMENDMVIAGEVVIGADEEVNELHLQLREKNQEIANLKDENEQLTVEKNTEKNWKNYWFGAFNREKNRADGLQLEKDQTGFGLAVPMTAATTPAPPPLARYGPVSSNAPSPRPVNSFAEALEYWNHWNGRDERIDGIDLKEYLFHPDSRHQVPQIVRRVPSNIRQLFFIKNRGRDSFRSLTDQYRNHMNRTDLLRELLFIKNSQEDQAARGMINIRD</sequence>
<organism evidence="2 3">
    <name type="scientific">Caenorhabditis briggsae</name>
    <dbReference type="NCBI Taxonomy" id="6238"/>
    <lineage>
        <taxon>Eukaryota</taxon>
        <taxon>Metazoa</taxon>
        <taxon>Ecdysozoa</taxon>
        <taxon>Nematoda</taxon>
        <taxon>Chromadorea</taxon>
        <taxon>Rhabditida</taxon>
        <taxon>Rhabditina</taxon>
        <taxon>Rhabditomorpha</taxon>
        <taxon>Rhabditoidea</taxon>
        <taxon>Rhabditidae</taxon>
        <taxon>Peloderinae</taxon>
        <taxon>Caenorhabditis</taxon>
    </lineage>
</organism>
<evidence type="ECO:0000313" key="3">
    <source>
        <dbReference type="Proteomes" id="UP000829354"/>
    </source>
</evidence>
<keyword evidence="1" id="KW-0175">Coiled coil</keyword>
<reference evidence="2 3" key="1">
    <citation type="submission" date="2022-04" db="EMBL/GenBank/DDBJ databases">
        <title>Chromosome-level reference genomes for two strains of Caenorhabditis briggsae: an improved platform for comparative genomics.</title>
        <authorList>
            <person name="Stevens L."/>
            <person name="Andersen E."/>
        </authorList>
    </citation>
    <scope>NUCLEOTIDE SEQUENCE [LARGE SCALE GENOMIC DNA]</scope>
    <source>
        <strain evidence="2">VX34</strain>
        <tissue evidence="2">Whole-organism</tissue>
    </source>
</reference>
<proteinExistence type="predicted"/>
<gene>
    <name evidence="2" type="ORF">L5515_015453</name>
</gene>
<dbReference type="Proteomes" id="UP000829354">
    <property type="component" value="Chromosome II"/>
</dbReference>
<evidence type="ECO:0000313" key="2">
    <source>
        <dbReference type="EMBL" id="UMM20093.1"/>
    </source>
</evidence>
<dbReference type="EMBL" id="CP092621">
    <property type="protein sequence ID" value="UMM20093.1"/>
    <property type="molecule type" value="Genomic_DNA"/>
</dbReference>
<name>A0AAE9EIU3_CAEBR</name>
<protein>
    <submittedName>
        <fullName evidence="2">Uncharacterized protein</fullName>
    </submittedName>
</protein>